<gene>
    <name evidence="1" type="ORF">MENTE1834_LOCUS67</name>
</gene>
<evidence type="ECO:0000313" key="2">
    <source>
        <dbReference type="Proteomes" id="UP001497535"/>
    </source>
</evidence>
<organism evidence="1 2">
    <name type="scientific">Meloidogyne enterolobii</name>
    <name type="common">Root-knot nematode worm</name>
    <name type="synonym">Meloidogyne mayaguensis</name>
    <dbReference type="NCBI Taxonomy" id="390850"/>
    <lineage>
        <taxon>Eukaryota</taxon>
        <taxon>Metazoa</taxon>
        <taxon>Ecdysozoa</taxon>
        <taxon>Nematoda</taxon>
        <taxon>Chromadorea</taxon>
        <taxon>Rhabditida</taxon>
        <taxon>Tylenchina</taxon>
        <taxon>Tylenchomorpha</taxon>
        <taxon>Tylenchoidea</taxon>
        <taxon>Meloidogynidae</taxon>
        <taxon>Meloidogyninae</taxon>
        <taxon>Meloidogyne</taxon>
    </lineage>
</organism>
<reference evidence="1" key="1">
    <citation type="submission" date="2023-11" db="EMBL/GenBank/DDBJ databases">
        <authorList>
            <person name="Poullet M."/>
        </authorList>
    </citation>
    <scope>NUCLEOTIDE SEQUENCE</scope>
    <source>
        <strain evidence="1">E1834</strain>
    </source>
</reference>
<name>A0ACB0XK87_MELEN</name>
<keyword evidence="2" id="KW-1185">Reference proteome</keyword>
<sequence>MWNATKQTNNKQHKENKINSQPIRMSLCVTHSGIKTETKQLGLTEYWAHRITFCSAPQQYPRVFCWIYKHEGKRMKPELRCHAVLCKRPTEPERLEKLLNQYLQAALQIKRSNSEPRLVAIDEEEEQSEERNTTPTKNAVLNKENVSVDVLPERNVEEVVNNSDHSELEVNNDY</sequence>
<comment type="caution">
    <text evidence="1">The sequence shown here is derived from an EMBL/GenBank/DDBJ whole genome shotgun (WGS) entry which is preliminary data.</text>
</comment>
<proteinExistence type="predicted"/>
<accession>A0ACB0XK87</accession>
<dbReference type="Proteomes" id="UP001497535">
    <property type="component" value="Unassembled WGS sequence"/>
</dbReference>
<protein>
    <submittedName>
        <fullName evidence="1">Uncharacterized protein</fullName>
    </submittedName>
</protein>
<evidence type="ECO:0000313" key="1">
    <source>
        <dbReference type="EMBL" id="CAK5005892.1"/>
    </source>
</evidence>
<dbReference type="EMBL" id="CAVMJV010000001">
    <property type="protein sequence ID" value="CAK5005892.1"/>
    <property type="molecule type" value="Genomic_DNA"/>
</dbReference>